<dbReference type="Proteomes" id="UP000215914">
    <property type="component" value="Unassembled WGS sequence"/>
</dbReference>
<organism evidence="1 2">
    <name type="scientific">Helianthus annuus</name>
    <name type="common">Common sunflower</name>
    <dbReference type="NCBI Taxonomy" id="4232"/>
    <lineage>
        <taxon>Eukaryota</taxon>
        <taxon>Viridiplantae</taxon>
        <taxon>Streptophyta</taxon>
        <taxon>Embryophyta</taxon>
        <taxon>Tracheophyta</taxon>
        <taxon>Spermatophyta</taxon>
        <taxon>Magnoliopsida</taxon>
        <taxon>eudicotyledons</taxon>
        <taxon>Gunneridae</taxon>
        <taxon>Pentapetalae</taxon>
        <taxon>asterids</taxon>
        <taxon>campanulids</taxon>
        <taxon>Asterales</taxon>
        <taxon>Asteraceae</taxon>
        <taxon>Asteroideae</taxon>
        <taxon>Heliantheae alliance</taxon>
        <taxon>Heliantheae</taxon>
        <taxon>Helianthus</taxon>
    </lineage>
</organism>
<evidence type="ECO:0000313" key="2">
    <source>
        <dbReference type="Proteomes" id="UP000215914"/>
    </source>
</evidence>
<reference evidence="1" key="2">
    <citation type="submission" date="2020-06" db="EMBL/GenBank/DDBJ databases">
        <title>Helianthus annuus Genome sequencing and assembly Release 2.</title>
        <authorList>
            <person name="Gouzy J."/>
            <person name="Langlade N."/>
            <person name="Munos S."/>
        </authorList>
    </citation>
    <scope>NUCLEOTIDE SEQUENCE</scope>
    <source>
        <tissue evidence="1">Leaves</tissue>
    </source>
</reference>
<keyword evidence="2" id="KW-1185">Reference proteome</keyword>
<dbReference type="AlphaFoldDB" id="A0A9K3N112"/>
<reference evidence="1" key="1">
    <citation type="journal article" date="2017" name="Nature">
        <title>The sunflower genome provides insights into oil metabolism, flowering and Asterid evolution.</title>
        <authorList>
            <person name="Badouin H."/>
            <person name="Gouzy J."/>
            <person name="Grassa C.J."/>
            <person name="Murat F."/>
            <person name="Staton S.E."/>
            <person name="Cottret L."/>
            <person name="Lelandais-Briere C."/>
            <person name="Owens G.L."/>
            <person name="Carrere S."/>
            <person name="Mayjonade B."/>
            <person name="Legrand L."/>
            <person name="Gill N."/>
            <person name="Kane N.C."/>
            <person name="Bowers J.E."/>
            <person name="Hubner S."/>
            <person name="Bellec A."/>
            <person name="Berard A."/>
            <person name="Berges H."/>
            <person name="Blanchet N."/>
            <person name="Boniface M.C."/>
            <person name="Brunel D."/>
            <person name="Catrice O."/>
            <person name="Chaidir N."/>
            <person name="Claudel C."/>
            <person name="Donnadieu C."/>
            <person name="Faraut T."/>
            <person name="Fievet G."/>
            <person name="Helmstetter N."/>
            <person name="King M."/>
            <person name="Knapp S.J."/>
            <person name="Lai Z."/>
            <person name="Le Paslier M.C."/>
            <person name="Lippi Y."/>
            <person name="Lorenzon L."/>
            <person name="Mandel J.R."/>
            <person name="Marage G."/>
            <person name="Marchand G."/>
            <person name="Marquand E."/>
            <person name="Bret-Mestries E."/>
            <person name="Morien E."/>
            <person name="Nambeesan S."/>
            <person name="Nguyen T."/>
            <person name="Pegot-Espagnet P."/>
            <person name="Pouilly N."/>
            <person name="Raftis F."/>
            <person name="Sallet E."/>
            <person name="Schiex T."/>
            <person name="Thomas J."/>
            <person name="Vandecasteele C."/>
            <person name="Vares D."/>
            <person name="Vear F."/>
            <person name="Vautrin S."/>
            <person name="Crespi M."/>
            <person name="Mangin B."/>
            <person name="Burke J.M."/>
            <person name="Salse J."/>
            <person name="Munos S."/>
            <person name="Vincourt P."/>
            <person name="Rieseberg L.H."/>
            <person name="Langlade N.B."/>
        </authorList>
    </citation>
    <scope>NUCLEOTIDE SEQUENCE</scope>
    <source>
        <tissue evidence="1">Leaves</tissue>
    </source>
</reference>
<sequence length="287" mass="32242">MGSKFRLALDCDALQYKELTLEFHATFQYKQGNYAQPNVVSFSLGRQVHEMTIPQFEVATQFYTQEEVETEAFAASLRGIFVKQHENSLMKNEPTNVASVLAWSMKRTWRGGTGAGIYCGPYVTKLAESLGVFNRYPGGLMRKGPASSWIGLKELQGSGIVTLTEPFAWEPIKQGPQVQPPPDTEAASALQAGVPTRYQRPPQRAELPGRQYPLAQPRPVPLALDSLYDLMEMGFVQLHGYIGSVRQLMDESRRSHEAGQRRLEDGMWVIMESLHLQPPISWQPQQT</sequence>
<proteinExistence type="predicted"/>
<accession>A0A9K3N112</accession>
<name>A0A9K3N112_HELAN</name>
<gene>
    <name evidence="1" type="ORF">HanXRQr2_Chr11g0503751</name>
</gene>
<comment type="caution">
    <text evidence="1">The sequence shown here is derived from an EMBL/GenBank/DDBJ whole genome shotgun (WGS) entry which is preliminary data.</text>
</comment>
<evidence type="ECO:0000313" key="1">
    <source>
        <dbReference type="EMBL" id="KAF5783079.1"/>
    </source>
</evidence>
<protein>
    <submittedName>
        <fullName evidence="1">Uncharacterized protein</fullName>
    </submittedName>
</protein>
<dbReference type="Gramene" id="mRNA:HanXRQr2_Chr11g0503751">
    <property type="protein sequence ID" value="mRNA:HanXRQr2_Chr11g0503751"/>
    <property type="gene ID" value="HanXRQr2_Chr11g0503751"/>
</dbReference>
<dbReference type="EMBL" id="MNCJ02000326">
    <property type="protein sequence ID" value="KAF5783079.1"/>
    <property type="molecule type" value="Genomic_DNA"/>
</dbReference>